<protein>
    <submittedName>
        <fullName evidence="1">Uncharacterized protein</fullName>
    </submittedName>
</protein>
<keyword evidence="2" id="KW-1185">Reference proteome</keyword>
<dbReference type="Proteomes" id="UP000005249">
    <property type="component" value="Segment"/>
</dbReference>
<gene>
    <name evidence="1" type="ORF">DIBBI_048</name>
</gene>
<dbReference type="RefSeq" id="YP_006383655.1">
    <property type="nucleotide sequence ID" value="NC_017981.1"/>
</dbReference>
<dbReference type="EMBL" id="JN022534">
    <property type="protein sequence ID" value="AEX65716.1"/>
    <property type="molecule type" value="Genomic_DNA"/>
</dbReference>
<accession>I3PGY1</accession>
<evidence type="ECO:0000313" key="2">
    <source>
        <dbReference type="Proteomes" id="UP000005249"/>
    </source>
</evidence>
<sequence length="267" mass="29484">MLSIGSERSQPLKRKRIMTTKTELFAELNDKENRVNATAHIAVYKDGNGNTSVIVRQDSAPNIWLSNHKSDATTAAAVAKYTTWLNEWVAAQAETAQVRADLMAEIEADHAEGEAIVADINNEIAAGIAHAEALEEERQHQIEADRAAGHPVDEEGNDTREWCGNDIQAAHAEALEVNKVLDFAVKVACCHADLDSVTHNAINNAIDHVRHDLLEMNRYNNRFIVKMMASVAKRAKTARAAAKVSHQEMLERCAKATDDQISKEIPF</sequence>
<dbReference type="KEGG" id="vg:12980197"/>
<proteinExistence type="predicted"/>
<name>I3PGY1_9CAUD</name>
<organism evidence="1 2">
    <name type="scientific">Xanthomonas phage vB_XveM_DIBBI</name>
    <dbReference type="NCBI Taxonomy" id="1129194"/>
    <lineage>
        <taxon>Viruses</taxon>
        <taxon>Duplodnaviria</taxon>
        <taxon>Heunggongvirae</taxon>
        <taxon>Uroviricota</taxon>
        <taxon>Caudoviricetes</taxon>
        <taxon>Dibbivirus</taxon>
        <taxon>Dibbivirus DIBBI</taxon>
    </lineage>
</organism>
<reference evidence="1 2" key="1">
    <citation type="submission" date="2011-05" db="EMBL/GenBank/DDBJ databases">
        <authorList>
            <person name="Sadunishvili T."/>
            <person name="Gaganidze D."/>
            <person name="Kropinski A.M."/>
            <person name="Lingohr E.J."/>
            <person name="Ghudumidze N."/>
            <person name="Kvesitadze G."/>
        </authorList>
    </citation>
    <scope>NUCLEOTIDE SEQUENCE [LARGE SCALE GENOMIC DNA]</scope>
</reference>
<dbReference type="GeneID" id="12980197"/>
<evidence type="ECO:0000313" key="1">
    <source>
        <dbReference type="EMBL" id="AEX65716.1"/>
    </source>
</evidence>